<dbReference type="GO" id="GO:0009236">
    <property type="term" value="P:cobalamin biosynthetic process"/>
    <property type="evidence" value="ECO:0007669"/>
    <property type="project" value="UniProtKB-UniPathway"/>
</dbReference>
<dbReference type="GO" id="GO:0043752">
    <property type="term" value="F:adenosylcobinamide kinase activity"/>
    <property type="evidence" value="ECO:0007669"/>
    <property type="project" value="UniProtKB-EC"/>
</dbReference>
<feature type="binding site" evidence="19">
    <location>
        <begin position="35"/>
        <end position="37"/>
    </location>
    <ligand>
        <name>GTP</name>
        <dbReference type="ChEBI" id="CHEBI:37565"/>
    </ligand>
</feature>
<evidence type="ECO:0000256" key="8">
    <source>
        <dbReference type="ARBA" id="ARBA00012016"/>
    </source>
</evidence>
<comment type="similarity">
    <text evidence="7">Belongs to the CobU/CobP family.</text>
</comment>
<dbReference type="RefSeq" id="WP_049746023.1">
    <property type="nucleotide sequence ID" value="NZ_CP012150.1"/>
</dbReference>
<feature type="binding site" evidence="19">
    <location>
        <begin position="7"/>
        <end position="14"/>
    </location>
    <ligand>
        <name>GTP</name>
        <dbReference type="ChEBI" id="CHEBI:37565"/>
    </ligand>
</feature>
<evidence type="ECO:0000256" key="3">
    <source>
        <dbReference type="ARBA" id="ARBA00001522"/>
    </source>
</evidence>
<feature type="active site" description="GMP-histidine intermediate" evidence="18">
    <location>
        <position position="53"/>
    </location>
</feature>
<evidence type="ECO:0000256" key="17">
    <source>
        <dbReference type="ARBA" id="ARBA00030571"/>
    </source>
</evidence>
<reference evidence="20 21" key="1">
    <citation type="submission" date="2015-07" db="EMBL/GenBank/DDBJ databases">
        <title>Complete genome sequence of Mycobacterium goodii X7B, a facultative thermophilic biodesulfurizing bacterium.</title>
        <authorList>
            <person name="Yu B."/>
            <person name="Li F."/>
            <person name="Xu P."/>
        </authorList>
    </citation>
    <scope>NUCLEOTIDE SEQUENCE [LARGE SCALE GENOMIC DNA]</scope>
    <source>
        <strain evidence="20 21">X7B</strain>
    </source>
</reference>
<dbReference type="PANTHER" id="PTHR34848:SF1">
    <property type="entry name" value="BIFUNCTIONAL ADENOSYLCOBALAMIN BIOSYNTHESIS PROTEIN COBU"/>
    <property type="match status" value="1"/>
</dbReference>
<dbReference type="KEGG" id="mgo:AFA91_18730"/>
<dbReference type="PATRIC" id="fig|134601.6.peg.3878"/>
<evidence type="ECO:0000256" key="5">
    <source>
        <dbReference type="ARBA" id="ARBA00004692"/>
    </source>
</evidence>
<feature type="binding site" evidence="19">
    <location>
        <position position="65"/>
    </location>
    <ligand>
        <name>GTP</name>
        <dbReference type="ChEBI" id="CHEBI:37565"/>
    </ligand>
</feature>
<dbReference type="SUPFAM" id="SSF52540">
    <property type="entry name" value="P-loop containing nucleoside triphosphate hydrolases"/>
    <property type="match status" value="1"/>
</dbReference>
<gene>
    <name evidence="20" type="ORF">AFA91_18730</name>
</gene>
<comment type="pathway">
    <text evidence="6">Cofactor biosynthesis; adenosylcobalamin biosynthesis; adenosylcobalamin from cob(II)yrinate a,c-diamide: step 5/7.</text>
</comment>
<evidence type="ECO:0000313" key="20">
    <source>
        <dbReference type="EMBL" id="AKS33597.1"/>
    </source>
</evidence>
<dbReference type="CDD" id="cd00544">
    <property type="entry name" value="CobU"/>
    <property type="match status" value="1"/>
</dbReference>
<dbReference type="GO" id="GO:0005524">
    <property type="term" value="F:ATP binding"/>
    <property type="evidence" value="ECO:0007669"/>
    <property type="project" value="UniProtKB-KW"/>
</dbReference>
<dbReference type="EMBL" id="CP012150">
    <property type="protein sequence ID" value="AKS33597.1"/>
    <property type="molecule type" value="Genomic_DNA"/>
</dbReference>
<dbReference type="InterPro" id="IPR027417">
    <property type="entry name" value="P-loop_NTPase"/>
</dbReference>
<dbReference type="EC" id="2.7.1.156" evidence="8"/>
<accession>A0A0K0X8B7</accession>
<sequence>MRVLVLGGIRSGKSQWAESVAQQLAGDHAPVRYVATGPMPEGDPNWAGRVEAHRVRRPAHWQTVETTDLAGTLTRTPHVATLVDDIGGWLTATMDRRDVWAGNSAGNSAGDDVAALVGAVDAFGAPLVLVSPEVGLTVVPATAAGRLFADELGTVNQRLAAVCDRVVLVVAGQPVTVKEPT</sequence>
<dbReference type="PANTHER" id="PTHR34848">
    <property type="match status" value="1"/>
</dbReference>
<evidence type="ECO:0000256" key="19">
    <source>
        <dbReference type="PIRSR" id="PIRSR006135-2"/>
    </source>
</evidence>
<dbReference type="STRING" id="134601.AFA91_18730"/>
<dbReference type="GO" id="GO:0005525">
    <property type="term" value="F:GTP binding"/>
    <property type="evidence" value="ECO:0007669"/>
    <property type="project" value="UniProtKB-KW"/>
</dbReference>
<comment type="catalytic activity">
    <reaction evidence="3">
        <text>adenosylcob(III)inamide + GTP = adenosylcob(III)inamide phosphate + GDP + H(+)</text>
        <dbReference type="Rhea" id="RHEA:15765"/>
        <dbReference type="ChEBI" id="CHEBI:2480"/>
        <dbReference type="ChEBI" id="CHEBI:15378"/>
        <dbReference type="ChEBI" id="CHEBI:37565"/>
        <dbReference type="ChEBI" id="CHEBI:58189"/>
        <dbReference type="ChEBI" id="CHEBI:58502"/>
        <dbReference type="EC" id="2.7.1.156"/>
    </reaction>
</comment>
<evidence type="ECO:0000256" key="1">
    <source>
        <dbReference type="ARBA" id="ARBA00000312"/>
    </source>
</evidence>
<evidence type="ECO:0000256" key="7">
    <source>
        <dbReference type="ARBA" id="ARBA00007490"/>
    </source>
</evidence>
<keyword evidence="11" id="KW-0808">Transferase</keyword>
<dbReference type="Proteomes" id="UP000062255">
    <property type="component" value="Chromosome"/>
</dbReference>
<evidence type="ECO:0000256" key="10">
    <source>
        <dbReference type="ARBA" id="ARBA00022573"/>
    </source>
</evidence>
<evidence type="ECO:0000256" key="16">
    <source>
        <dbReference type="ARBA" id="ARBA00029570"/>
    </source>
</evidence>
<evidence type="ECO:0000256" key="12">
    <source>
        <dbReference type="ARBA" id="ARBA00022741"/>
    </source>
</evidence>
<protein>
    <recommendedName>
        <fullName evidence="16">Adenosylcobinamide kinase</fullName>
        <ecNumber evidence="8">2.7.1.156</ecNumber>
        <ecNumber evidence="9">2.7.7.62</ecNumber>
    </recommendedName>
    <alternativeName>
        <fullName evidence="17">Adenosylcobinamide-phosphate guanylyltransferase</fullName>
    </alternativeName>
</protein>
<evidence type="ECO:0000256" key="18">
    <source>
        <dbReference type="PIRSR" id="PIRSR006135-1"/>
    </source>
</evidence>
<keyword evidence="15 19" id="KW-0342">GTP-binding</keyword>
<name>A0A0K0X8B7_MYCGD</name>
<keyword evidence="10" id="KW-0169">Cobalamin biosynthesis</keyword>
<dbReference type="Pfam" id="PF02283">
    <property type="entry name" value="CobU"/>
    <property type="match status" value="1"/>
</dbReference>
<dbReference type="AlphaFoldDB" id="A0A0K0X8B7"/>
<evidence type="ECO:0000256" key="9">
    <source>
        <dbReference type="ARBA" id="ARBA00012523"/>
    </source>
</evidence>
<dbReference type="GO" id="GO:0008820">
    <property type="term" value="F:cobinamide phosphate guanylyltransferase activity"/>
    <property type="evidence" value="ECO:0007669"/>
    <property type="project" value="UniProtKB-EC"/>
</dbReference>
<evidence type="ECO:0000256" key="11">
    <source>
        <dbReference type="ARBA" id="ARBA00022679"/>
    </source>
</evidence>
<evidence type="ECO:0000256" key="13">
    <source>
        <dbReference type="ARBA" id="ARBA00022777"/>
    </source>
</evidence>
<dbReference type="EC" id="2.7.7.62" evidence="9"/>
<evidence type="ECO:0000256" key="15">
    <source>
        <dbReference type="ARBA" id="ARBA00023134"/>
    </source>
</evidence>
<dbReference type="OrthoDB" id="9788370at2"/>
<keyword evidence="12 19" id="KW-0547">Nucleotide-binding</keyword>
<comment type="function">
    <text evidence="4">Catalyzes ATP-dependent phosphorylation of adenosylcobinamide and addition of GMP to adenosylcobinamide phosphate.</text>
</comment>
<keyword evidence="13 20" id="KW-0418">Kinase</keyword>
<dbReference type="InterPro" id="IPR003203">
    <property type="entry name" value="CobU/CobP"/>
</dbReference>
<dbReference type="PIRSF" id="PIRSF006135">
    <property type="entry name" value="CobU"/>
    <property type="match status" value="1"/>
</dbReference>
<evidence type="ECO:0000256" key="2">
    <source>
        <dbReference type="ARBA" id="ARBA00000711"/>
    </source>
</evidence>
<feature type="binding site" evidence="19">
    <location>
        <begin position="54"/>
        <end position="57"/>
    </location>
    <ligand>
        <name>GTP</name>
        <dbReference type="ChEBI" id="CHEBI:37565"/>
    </ligand>
</feature>
<evidence type="ECO:0000256" key="6">
    <source>
        <dbReference type="ARBA" id="ARBA00005159"/>
    </source>
</evidence>
<comment type="catalytic activity">
    <reaction evidence="2">
        <text>adenosylcob(III)inamide phosphate + GTP + H(+) = adenosylcob(III)inamide-GDP + diphosphate</text>
        <dbReference type="Rhea" id="RHEA:22712"/>
        <dbReference type="ChEBI" id="CHEBI:15378"/>
        <dbReference type="ChEBI" id="CHEBI:33019"/>
        <dbReference type="ChEBI" id="CHEBI:37565"/>
        <dbReference type="ChEBI" id="CHEBI:58502"/>
        <dbReference type="ChEBI" id="CHEBI:60487"/>
        <dbReference type="EC" id="2.7.7.62"/>
    </reaction>
</comment>
<keyword evidence="14" id="KW-0067">ATP-binding</keyword>
<evidence type="ECO:0000256" key="14">
    <source>
        <dbReference type="ARBA" id="ARBA00022840"/>
    </source>
</evidence>
<evidence type="ECO:0000256" key="4">
    <source>
        <dbReference type="ARBA" id="ARBA00003889"/>
    </source>
</evidence>
<dbReference type="Gene3D" id="3.40.50.300">
    <property type="entry name" value="P-loop containing nucleotide triphosphate hydrolases"/>
    <property type="match status" value="1"/>
</dbReference>
<evidence type="ECO:0000313" key="21">
    <source>
        <dbReference type="Proteomes" id="UP000062255"/>
    </source>
</evidence>
<dbReference type="UniPathway" id="UPA00148">
    <property type="reaction ID" value="UER00236"/>
</dbReference>
<comment type="catalytic activity">
    <reaction evidence="1">
        <text>adenosylcob(III)inamide + ATP = adenosylcob(III)inamide phosphate + ADP + H(+)</text>
        <dbReference type="Rhea" id="RHEA:15769"/>
        <dbReference type="ChEBI" id="CHEBI:2480"/>
        <dbReference type="ChEBI" id="CHEBI:15378"/>
        <dbReference type="ChEBI" id="CHEBI:30616"/>
        <dbReference type="ChEBI" id="CHEBI:58502"/>
        <dbReference type="ChEBI" id="CHEBI:456216"/>
        <dbReference type="EC" id="2.7.1.156"/>
    </reaction>
</comment>
<comment type="pathway">
    <text evidence="5">Cofactor biosynthesis; adenosylcobalamin biosynthesis; adenosylcobalamin from cob(II)yrinate a,c-diamide: step 6/7.</text>
</comment>
<organism evidence="20 21">
    <name type="scientific">Mycolicibacterium goodii</name>
    <name type="common">Mycobacterium goodii</name>
    <dbReference type="NCBI Taxonomy" id="134601"/>
    <lineage>
        <taxon>Bacteria</taxon>
        <taxon>Bacillati</taxon>
        <taxon>Actinomycetota</taxon>
        <taxon>Actinomycetes</taxon>
        <taxon>Mycobacteriales</taxon>
        <taxon>Mycobacteriaceae</taxon>
        <taxon>Mycolicibacterium</taxon>
    </lineage>
</organism>
<feature type="binding site" evidence="19">
    <location>
        <position position="84"/>
    </location>
    <ligand>
        <name>GTP</name>
        <dbReference type="ChEBI" id="CHEBI:37565"/>
    </ligand>
</feature>
<proteinExistence type="inferred from homology"/>